<protein>
    <submittedName>
        <fullName evidence="1">Uncharacterized protein</fullName>
    </submittedName>
</protein>
<evidence type="ECO:0000313" key="1">
    <source>
        <dbReference type="EMBL" id="OGM57362.1"/>
    </source>
</evidence>
<proteinExistence type="predicted"/>
<organism evidence="1 2">
    <name type="scientific">Candidatus Woesebacteria bacterium RIFCSPLOWO2_01_FULL_37_19</name>
    <dbReference type="NCBI Taxonomy" id="1802514"/>
    <lineage>
        <taxon>Bacteria</taxon>
        <taxon>Candidatus Woeseibacteriota</taxon>
    </lineage>
</organism>
<name>A0A1F8B025_9BACT</name>
<dbReference type="EMBL" id="MGHA01000061">
    <property type="protein sequence ID" value="OGM57362.1"/>
    <property type="molecule type" value="Genomic_DNA"/>
</dbReference>
<comment type="caution">
    <text evidence="1">The sequence shown here is derived from an EMBL/GenBank/DDBJ whole genome shotgun (WGS) entry which is preliminary data.</text>
</comment>
<reference evidence="1 2" key="1">
    <citation type="journal article" date="2016" name="Nat. Commun.">
        <title>Thousands of microbial genomes shed light on interconnected biogeochemical processes in an aquifer system.</title>
        <authorList>
            <person name="Anantharaman K."/>
            <person name="Brown C.T."/>
            <person name="Hug L.A."/>
            <person name="Sharon I."/>
            <person name="Castelle C.J."/>
            <person name="Probst A.J."/>
            <person name="Thomas B.C."/>
            <person name="Singh A."/>
            <person name="Wilkins M.J."/>
            <person name="Karaoz U."/>
            <person name="Brodie E.L."/>
            <person name="Williams K.H."/>
            <person name="Hubbard S.S."/>
            <person name="Banfield J.F."/>
        </authorList>
    </citation>
    <scope>NUCLEOTIDE SEQUENCE [LARGE SCALE GENOMIC DNA]</scope>
</reference>
<dbReference type="AlphaFoldDB" id="A0A1F8B025"/>
<dbReference type="Proteomes" id="UP000177501">
    <property type="component" value="Unassembled WGS sequence"/>
</dbReference>
<evidence type="ECO:0000313" key="2">
    <source>
        <dbReference type="Proteomes" id="UP000177501"/>
    </source>
</evidence>
<gene>
    <name evidence="1" type="ORF">A2955_04995</name>
</gene>
<dbReference type="STRING" id="1802514.A2955_04995"/>
<sequence>MPIQINKGNNQVGINLWGPDLHGGRIRLTRDELHDILNMVLDEITRQGGVVVSTQIVQIFVPGLLGREDRLIIFVHRS</sequence>
<accession>A0A1F8B025</accession>